<sequence>MSKTIQTKLFINNEYVNAKSGKTLEIRNPADGSLVASNVQVAGTTDVDDAVEAATAAFKGPWRSFTGSQRGELLHRFANLLSQHIDEIFRLEIMSMGIPISAIKSFAEVVPAYFHYYAGYADKLEGDAFPPDDGVYKFVQYEPLGVVASIASWNATPLYFGWKIAPALATGNTVIFKASEKSPLGALALGELFVMAGFPPGVVNFVTGGGETGNLLARHQKIRKISFTGSIDVGRKVQEAATASNLKRVTLELGGKSPAIVFEDADIEKTLAFVTEGFLFNSGQVCAAASRVYVHEDIAPKFIARLKINYEKASQDLGTSPLDARTSLGPVADEAQLNRVLAYIEEGTKTAQLVTGGKRKGTKGFFIEPTIFLDPAANSKIYRQEIFGPVLVVKTFKTEDEVIELANDTEYGLSACIYTENISRALRVASRIESGTVAINSAFMPNISTAFGGQKQSGNGGRESGKYALHDYLEVKTIHIR</sequence>
<evidence type="ECO:0000313" key="8">
    <source>
        <dbReference type="EMBL" id="KIM94187.1"/>
    </source>
</evidence>
<dbReference type="EC" id="1.2.1.3" evidence="3"/>
<evidence type="ECO:0000256" key="4">
    <source>
        <dbReference type="ARBA" id="ARBA00049194"/>
    </source>
</evidence>
<evidence type="ECO:0000256" key="5">
    <source>
        <dbReference type="PROSITE-ProRule" id="PRU10007"/>
    </source>
</evidence>
<reference evidence="8 9" key="1">
    <citation type="submission" date="2014-04" db="EMBL/GenBank/DDBJ databases">
        <authorList>
            <consortium name="DOE Joint Genome Institute"/>
            <person name="Kuo A."/>
            <person name="Martino E."/>
            <person name="Perotto S."/>
            <person name="Kohler A."/>
            <person name="Nagy L.G."/>
            <person name="Floudas D."/>
            <person name="Copeland A."/>
            <person name="Barry K.W."/>
            <person name="Cichocki N."/>
            <person name="Veneault-Fourrey C."/>
            <person name="LaButti K."/>
            <person name="Lindquist E.A."/>
            <person name="Lipzen A."/>
            <person name="Lundell T."/>
            <person name="Morin E."/>
            <person name="Murat C."/>
            <person name="Sun H."/>
            <person name="Tunlid A."/>
            <person name="Henrissat B."/>
            <person name="Grigoriev I.V."/>
            <person name="Hibbett D.S."/>
            <person name="Martin F."/>
            <person name="Nordberg H.P."/>
            <person name="Cantor M.N."/>
            <person name="Hua S.X."/>
        </authorList>
    </citation>
    <scope>NUCLEOTIDE SEQUENCE [LARGE SCALE GENOMIC DNA]</scope>
    <source>
        <strain evidence="8 9">Zn</strain>
    </source>
</reference>
<dbReference type="InterPro" id="IPR029510">
    <property type="entry name" value="Ald_DH_CS_GLU"/>
</dbReference>
<dbReference type="InterPro" id="IPR016163">
    <property type="entry name" value="Ald_DH_C"/>
</dbReference>
<evidence type="ECO:0000256" key="2">
    <source>
        <dbReference type="ARBA" id="ARBA00023002"/>
    </source>
</evidence>
<dbReference type="OrthoDB" id="310895at2759"/>
<protein>
    <recommendedName>
        <fullName evidence="3">aldehyde dehydrogenase (NAD(+))</fullName>
        <ecNumber evidence="3">1.2.1.3</ecNumber>
    </recommendedName>
</protein>
<dbReference type="FunFam" id="3.40.309.10:FF:000012">
    <property type="entry name" value="Betaine aldehyde dehydrogenase"/>
    <property type="match status" value="1"/>
</dbReference>
<dbReference type="SUPFAM" id="SSF53720">
    <property type="entry name" value="ALDH-like"/>
    <property type="match status" value="1"/>
</dbReference>
<dbReference type="InterPro" id="IPR016160">
    <property type="entry name" value="Ald_DH_CS_CYS"/>
</dbReference>
<dbReference type="InterPro" id="IPR016161">
    <property type="entry name" value="Ald_DH/histidinol_DH"/>
</dbReference>
<keyword evidence="9" id="KW-1185">Reference proteome</keyword>
<comment type="catalytic activity">
    <reaction evidence="4">
        <text>an aldehyde + NAD(+) + H2O = a carboxylate + NADH + 2 H(+)</text>
        <dbReference type="Rhea" id="RHEA:16185"/>
        <dbReference type="ChEBI" id="CHEBI:15377"/>
        <dbReference type="ChEBI" id="CHEBI:15378"/>
        <dbReference type="ChEBI" id="CHEBI:17478"/>
        <dbReference type="ChEBI" id="CHEBI:29067"/>
        <dbReference type="ChEBI" id="CHEBI:57540"/>
        <dbReference type="ChEBI" id="CHEBI:57945"/>
        <dbReference type="EC" id="1.2.1.3"/>
    </reaction>
</comment>
<dbReference type="InParanoid" id="A0A0C3CWX0"/>
<name>A0A0C3CWX0_OIDMZ</name>
<keyword evidence="2 6" id="KW-0560">Oxidoreductase</keyword>
<dbReference type="InterPro" id="IPR016162">
    <property type="entry name" value="Ald_DH_N"/>
</dbReference>
<organism evidence="8 9">
    <name type="scientific">Oidiodendron maius (strain Zn)</name>
    <dbReference type="NCBI Taxonomy" id="913774"/>
    <lineage>
        <taxon>Eukaryota</taxon>
        <taxon>Fungi</taxon>
        <taxon>Dikarya</taxon>
        <taxon>Ascomycota</taxon>
        <taxon>Pezizomycotina</taxon>
        <taxon>Leotiomycetes</taxon>
        <taxon>Leotiomycetes incertae sedis</taxon>
        <taxon>Myxotrichaceae</taxon>
        <taxon>Oidiodendron</taxon>
    </lineage>
</organism>
<evidence type="ECO:0000313" key="9">
    <source>
        <dbReference type="Proteomes" id="UP000054321"/>
    </source>
</evidence>
<feature type="domain" description="Aldehyde dehydrogenase" evidence="7">
    <location>
        <begin position="15"/>
        <end position="478"/>
    </location>
</feature>
<gene>
    <name evidence="8" type="ORF">OIDMADRAFT_136397</name>
</gene>
<dbReference type="AlphaFoldDB" id="A0A0C3CWX0"/>
<evidence type="ECO:0000259" key="7">
    <source>
        <dbReference type="Pfam" id="PF00171"/>
    </source>
</evidence>
<dbReference type="HOGENOM" id="CLU_005391_0_1_1"/>
<dbReference type="STRING" id="913774.A0A0C3CWX0"/>
<dbReference type="PROSITE" id="PS00070">
    <property type="entry name" value="ALDEHYDE_DEHYDR_CYS"/>
    <property type="match status" value="1"/>
</dbReference>
<dbReference type="EMBL" id="KN832891">
    <property type="protein sequence ID" value="KIM94187.1"/>
    <property type="molecule type" value="Genomic_DNA"/>
</dbReference>
<dbReference type="Gene3D" id="3.40.605.10">
    <property type="entry name" value="Aldehyde Dehydrogenase, Chain A, domain 1"/>
    <property type="match status" value="1"/>
</dbReference>
<comment type="similarity">
    <text evidence="1 6">Belongs to the aldehyde dehydrogenase family.</text>
</comment>
<evidence type="ECO:0000256" key="6">
    <source>
        <dbReference type="RuleBase" id="RU003345"/>
    </source>
</evidence>
<dbReference type="FunFam" id="3.40.605.10:FF:000007">
    <property type="entry name" value="NAD/NADP-dependent betaine aldehyde dehydrogenase"/>
    <property type="match status" value="1"/>
</dbReference>
<proteinExistence type="inferred from homology"/>
<dbReference type="Gene3D" id="3.40.309.10">
    <property type="entry name" value="Aldehyde Dehydrogenase, Chain A, domain 2"/>
    <property type="match status" value="1"/>
</dbReference>
<reference evidence="9" key="2">
    <citation type="submission" date="2015-01" db="EMBL/GenBank/DDBJ databases">
        <title>Evolutionary Origins and Diversification of the Mycorrhizal Mutualists.</title>
        <authorList>
            <consortium name="DOE Joint Genome Institute"/>
            <consortium name="Mycorrhizal Genomics Consortium"/>
            <person name="Kohler A."/>
            <person name="Kuo A."/>
            <person name="Nagy L.G."/>
            <person name="Floudas D."/>
            <person name="Copeland A."/>
            <person name="Barry K.W."/>
            <person name="Cichocki N."/>
            <person name="Veneault-Fourrey C."/>
            <person name="LaButti K."/>
            <person name="Lindquist E.A."/>
            <person name="Lipzen A."/>
            <person name="Lundell T."/>
            <person name="Morin E."/>
            <person name="Murat C."/>
            <person name="Riley R."/>
            <person name="Ohm R."/>
            <person name="Sun H."/>
            <person name="Tunlid A."/>
            <person name="Henrissat B."/>
            <person name="Grigoriev I.V."/>
            <person name="Hibbett D.S."/>
            <person name="Martin F."/>
        </authorList>
    </citation>
    <scope>NUCLEOTIDE SEQUENCE [LARGE SCALE GENOMIC DNA]</scope>
    <source>
        <strain evidence="9">Zn</strain>
    </source>
</reference>
<dbReference type="PROSITE" id="PS00687">
    <property type="entry name" value="ALDEHYDE_DEHYDR_GLU"/>
    <property type="match status" value="1"/>
</dbReference>
<dbReference type="PANTHER" id="PTHR11699">
    <property type="entry name" value="ALDEHYDE DEHYDROGENASE-RELATED"/>
    <property type="match status" value="1"/>
</dbReference>
<accession>A0A0C3CWX0</accession>
<dbReference type="Proteomes" id="UP000054321">
    <property type="component" value="Unassembled WGS sequence"/>
</dbReference>
<dbReference type="GO" id="GO:0004029">
    <property type="term" value="F:aldehyde dehydrogenase (NAD+) activity"/>
    <property type="evidence" value="ECO:0007669"/>
    <property type="project" value="UniProtKB-EC"/>
</dbReference>
<evidence type="ECO:0000256" key="1">
    <source>
        <dbReference type="ARBA" id="ARBA00009986"/>
    </source>
</evidence>
<evidence type="ECO:0000256" key="3">
    <source>
        <dbReference type="ARBA" id="ARBA00024226"/>
    </source>
</evidence>
<dbReference type="InterPro" id="IPR015590">
    <property type="entry name" value="Aldehyde_DH_dom"/>
</dbReference>
<dbReference type="Pfam" id="PF00171">
    <property type="entry name" value="Aldedh"/>
    <property type="match status" value="1"/>
</dbReference>
<feature type="active site" evidence="5">
    <location>
        <position position="252"/>
    </location>
</feature>